<feature type="compositionally biased region" description="Acidic residues" evidence="1">
    <location>
        <begin position="405"/>
        <end position="441"/>
    </location>
</feature>
<evidence type="ECO:0000259" key="2">
    <source>
        <dbReference type="Pfam" id="PF22987"/>
    </source>
</evidence>
<dbReference type="InterPro" id="IPR054503">
    <property type="entry name" value="KDM3AB_Tudor"/>
</dbReference>
<feature type="compositionally biased region" description="Acidic residues" evidence="1">
    <location>
        <begin position="598"/>
        <end position="609"/>
    </location>
</feature>
<feature type="compositionally biased region" description="Low complexity" evidence="1">
    <location>
        <begin position="392"/>
        <end position="404"/>
    </location>
</feature>
<feature type="compositionally biased region" description="Polar residues" evidence="1">
    <location>
        <begin position="1072"/>
        <end position="1089"/>
    </location>
</feature>
<comment type="caution">
    <text evidence="4">The sequence shown here is derived from an EMBL/GenBank/DDBJ whole genome shotgun (WGS) entry which is preliminary data.</text>
</comment>
<feature type="compositionally biased region" description="Basic and acidic residues" evidence="1">
    <location>
        <begin position="524"/>
        <end position="539"/>
    </location>
</feature>
<feature type="compositionally biased region" description="Low complexity" evidence="1">
    <location>
        <begin position="1103"/>
        <end position="1113"/>
    </location>
</feature>
<feature type="compositionally biased region" description="Basic and acidic residues" evidence="1">
    <location>
        <begin position="1296"/>
        <end position="1310"/>
    </location>
</feature>
<feature type="compositionally biased region" description="Low complexity" evidence="1">
    <location>
        <begin position="485"/>
        <end position="497"/>
    </location>
</feature>
<feature type="region of interest" description="Disordered" evidence="1">
    <location>
        <begin position="1139"/>
        <end position="1212"/>
    </location>
</feature>
<feature type="compositionally biased region" description="Basic residues" evidence="1">
    <location>
        <begin position="327"/>
        <end position="345"/>
    </location>
</feature>
<dbReference type="InterPro" id="IPR054294">
    <property type="entry name" value="DUF7030"/>
</dbReference>
<feature type="compositionally biased region" description="Polar residues" evidence="1">
    <location>
        <begin position="903"/>
        <end position="917"/>
    </location>
</feature>
<feature type="compositionally biased region" description="Basic and acidic residues" evidence="1">
    <location>
        <begin position="1091"/>
        <end position="1100"/>
    </location>
</feature>
<reference evidence="4 5" key="1">
    <citation type="journal article" date="2016" name="Nat. Commun.">
        <title>Extremotolerant tardigrade genome and improved radiotolerance of human cultured cells by tardigrade-unique protein.</title>
        <authorList>
            <person name="Hashimoto T."/>
            <person name="Horikawa D.D."/>
            <person name="Saito Y."/>
            <person name="Kuwahara H."/>
            <person name="Kozuka-Hata H."/>
            <person name="Shin-I T."/>
            <person name="Minakuchi Y."/>
            <person name="Ohishi K."/>
            <person name="Motoyama A."/>
            <person name="Aizu T."/>
            <person name="Enomoto A."/>
            <person name="Kondo K."/>
            <person name="Tanaka S."/>
            <person name="Hara Y."/>
            <person name="Koshikawa S."/>
            <person name="Sagara H."/>
            <person name="Miura T."/>
            <person name="Yokobori S."/>
            <person name="Miyagawa K."/>
            <person name="Suzuki Y."/>
            <person name="Kubo T."/>
            <person name="Oyama M."/>
            <person name="Kohara Y."/>
            <person name="Fujiyama A."/>
            <person name="Arakawa K."/>
            <person name="Katayama T."/>
            <person name="Toyoda A."/>
            <person name="Kunieda T."/>
        </authorList>
    </citation>
    <scope>NUCLEOTIDE SEQUENCE [LARGE SCALE GENOMIC DNA]</scope>
    <source>
        <strain evidence="4 5">YOKOZUNA-1</strain>
    </source>
</reference>
<evidence type="ECO:0000259" key="3">
    <source>
        <dbReference type="Pfam" id="PF22989"/>
    </source>
</evidence>
<proteinExistence type="predicted"/>
<feature type="compositionally biased region" description="Low complexity" evidence="1">
    <location>
        <begin position="850"/>
        <end position="861"/>
    </location>
</feature>
<feature type="compositionally biased region" description="Basic and acidic residues" evidence="1">
    <location>
        <begin position="1330"/>
        <end position="1347"/>
    </location>
</feature>
<gene>
    <name evidence="4" type="primary">RvY_05142-1</name>
    <name evidence="4" type="synonym">RvY_05142.1</name>
    <name evidence="4" type="ORF">RvY_05142</name>
</gene>
<dbReference type="Pfam" id="PF22987">
    <property type="entry name" value="Tudor_KDM3B"/>
    <property type="match status" value="1"/>
</dbReference>
<feature type="compositionally biased region" description="Low complexity" evidence="1">
    <location>
        <begin position="996"/>
        <end position="1016"/>
    </location>
</feature>
<dbReference type="Pfam" id="PF22989">
    <property type="entry name" value="DUF7030"/>
    <property type="match status" value="1"/>
</dbReference>
<feature type="region of interest" description="Disordered" evidence="1">
    <location>
        <begin position="1408"/>
        <end position="1488"/>
    </location>
</feature>
<feature type="region of interest" description="Disordered" evidence="1">
    <location>
        <begin position="1284"/>
        <end position="1376"/>
    </location>
</feature>
<feature type="domain" description="Lysine-specific demethylase 3A/B tudor" evidence="2">
    <location>
        <begin position="226"/>
        <end position="290"/>
    </location>
</feature>
<name>A0A1D1UU39_RAMVA</name>
<feature type="compositionally biased region" description="Low complexity" evidence="1">
    <location>
        <begin position="887"/>
        <end position="902"/>
    </location>
</feature>
<evidence type="ECO:0000256" key="1">
    <source>
        <dbReference type="SAM" id="MobiDB-lite"/>
    </source>
</evidence>
<feature type="compositionally biased region" description="Basic residues" evidence="1">
    <location>
        <begin position="369"/>
        <end position="391"/>
    </location>
</feature>
<feature type="compositionally biased region" description="Low complexity" evidence="1">
    <location>
        <begin position="776"/>
        <end position="787"/>
    </location>
</feature>
<dbReference type="Proteomes" id="UP000186922">
    <property type="component" value="Unassembled WGS sequence"/>
</dbReference>
<organism evidence="4 5">
    <name type="scientific">Ramazzottius varieornatus</name>
    <name type="common">Water bear</name>
    <name type="synonym">Tardigrade</name>
    <dbReference type="NCBI Taxonomy" id="947166"/>
    <lineage>
        <taxon>Eukaryota</taxon>
        <taxon>Metazoa</taxon>
        <taxon>Ecdysozoa</taxon>
        <taxon>Tardigrada</taxon>
        <taxon>Eutardigrada</taxon>
        <taxon>Parachela</taxon>
        <taxon>Hypsibioidea</taxon>
        <taxon>Ramazzottiidae</taxon>
        <taxon>Ramazzottius</taxon>
    </lineage>
</organism>
<protein>
    <submittedName>
        <fullName evidence="4">Uncharacterized protein</fullName>
    </submittedName>
</protein>
<dbReference type="STRING" id="947166.A0A1D1UU39"/>
<feature type="region of interest" description="Disordered" evidence="1">
    <location>
        <begin position="283"/>
        <end position="917"/>
    </location>
</feature>
<feature type="region of interest" description="Disordered" evidence="1">
    <location>
        <begin position="996"/>
        <end position="1032"/>
    </location>
</feature>
<evidence type="ECO:0000313" key="5">
    <source>
        <dbReference type="Proteomes" id="UP000186922"/>
    </source>
</evidence>
<feature type="compositionally biased region" description="Polar residues" evidence="1">
    <location>
        <begin position="864"/>
        <end position="875"/>
    </location>
</feature>
<feature type="compositionally biased region" description="Polar residues" evidence="1">
    <location>
        <begin position="662"/>
        <end position="677"/>
    </location>
</feature>
<feature type="compositionally biased region" description="Pro residues" evidence="1">
    <location>
        <begin position="1145"/>
        <end position="1154"/>
    </location>
</feature>
<feature type="region of interest" description="Disordered" evidence="1">
    <location>
        <begin position="1530"/>
        <end position="1556"/>
    </location>
</feature>
<feature type="compositionally biased region" description="Pro residues" evidence="1">
    <location>
        <begin position="714"/>
        <end position="724"/>
    </location>
</feature>
<feature type="compositionally biased region" description="Low complexity" evidence="1">
    <location>
        <begin position="576"/>
        <end position="586"/>
    </location>
</feature>
<dbReference type="EMBL" id="BDGG01000002">
    <property type="protein sequence ID" value="GAU93159.1"/>
    <property type="molecule type" value="Genomic_DNA"/>
</dbReference>
<evidence type="ECO:0000313" key="4">
    <source>
        <dbReference type="EMBL" id="GAU93159.1"/>
    </source>
</evidence>
<keyword evidence="5" id="KW-1185">Reference proteome</keyword>
<feature type="compositionally biased region" description="Polar residues" evidence="1">
    <location>
        <begin position="802"/>
        <end position="811"/>
    </location>
</feature>
<feature type="compositionally biased region" description="Basic and acidic residues" evidence="1">
    <location>
        <begin position="691"/>
        <end position="706"/>
    </location>
</feature>
<feature type="region of interest" description="Disordered" evidence="1">
    <location>
        <begin position="113"/>
        <end position="137"/>
    </location>
</feature>
<feature type="domain" description="DUF7030" evidence="3">
    <location>
        <begin position="21"/>
        <end position="71"/>
    </location>
</feature>
<feature type="compositionally biased region" description="Low complexity" evidence="1">
    <location>
        <begin position="1408"/>
        <end position="1422"/>
    </location>
</feature>
<feature type="compositionally biased region" description="Low complexity" evidence="1">
    <location>
        <begin position="115"/>
        <end position="130"/>
    </location>
</feature>
<dbReference type="OrthoDB" id="10071875at2759"/>
<feature type="region of interest" description="Disordered" evidence="1">
    <location>
        <begin position="1072"/>
        <end position="1126"/>
    </location>
</feature>
<feature type="compositionally biased region" description="Polar residues" evidence="1">
    <location>
        <begin position="1348"/>
        <end position="1376"/>
    </location>
</feature>
<accession>A0A1D1UU39</accession>
<sequence>MPSAQQASANRSVELEANFVAVGRRFACCVNSSARDDLQSIKWITGTVRAATETDSNNEEQQFCVEWDGKDPLREYEWIYLHETPEEDRFENVNGGNYSCFLIEDKLMWLETQDSSGSSSGHSASKGSKAPANSPKQFRPASTYLALVDHIDYHARNRVPVHLLAESCLDFVDKDQLYVFPVQDRQTSLNIKGTSVPVLKDHQIAINHWFEARRNQQRLIFDKDKQLIGQSVQVYWKDGASQRWYAACLKSYNNKDQTVTVMDYNVIQDRKVDPRLEEIRIVRDTGRSALTTTSSSPTPGIEMNSRARRPSRQISKSEVSEKSTTSTKKRKATTSPKRSAKKPGRKTATTSPTVKSKNKRLAKAEPGQKRPRGRPPSAKNKKSTPVKRGKAAGKSSSAKKLGYSSDDDDDMSVSEDEDDDTQESDDDVEKDNDEEDEESIQEENGAQSNKNKRATESPSVESDDDDEPSWSLSKLSNKRIKSITRGRASGKSSAAAAPPVVIMVSEPAPPASPPVKTKGRPKKKPAEKPEVKQEDRSSASDDDEKIPAKKNGKTNGRAPSAKTKAAGKPAKRAKSSSESPSRNTPSRGKKQPLSYKEESEDESLTEPEGSEPPKPAANAEPVPVPAAPPVAKKEEKAAPPFNPLNIRKVRPRKPAEKKKTTFPASSNDVTATLPANDTTDKRSPGMPAQVSDREGTSANSNEHEARSPTLVKPQMPPASPPSPHAHPNRSYESPAKRVARVAAQPQEQTTRDAPDTQPAPVPHRRGPSSHSEPTLPNQAQPPSQQQPTFPPTPSHQPHRQHNASSSHNVHPSASPMYDTRPHTSEASFLPQHADSAVAGRTVSSADHQRSSAQAYHQQAAAFSMTPSPFRATTPSPFVPRNAPVSNPQQQQQFGQQSTSQPTAYRQQPSANTYTSQGQQQNAAAAYFSPYANPAFFYPGHIGSPAGFASTTPVMYGSAMYANAMGLPAQATPEQWNMMMIQNPMMAGMAMQQQQQQQQQQMTAAAGGNNRGAATMRSSVTSPDARPGAAGGGNPLTGVISGAMQALNNFSIPSPPLGVAAYSPYLMAAGAKQASSGLHGQPSNTPSPHTIHSKESPKEGPRASSTHSTHSSSSGGRRTNRTPDLGLQGLQGTFQARASPQHFMPSQPPIPPVPHVPEGSKGRGQSSSAAAPKAETPKRGRQAQPKEKAVPAETANVPVKESPKRKSRKKATPAVELPVSDVVNQLHMQPQMQMPVPPMPPVKESSLPSATLGEPCPLTMLSTIATFHDPRGLTTQAIKSAVSGSVNRLNTPPTEAVHPEAPKPPLVERPETVIMPRSIPPPMVAPSPTEETPKPVRSDEEPETKTDSVQHVTEAATGNKTPDTTVVDSDNATTIPKVTVDPSTESYVKNDVNSPLAVEVGQVTEVVITEESSSTTMSSQTETDGPREELPASGPIVSEPEGEAGKQSSEEAVTEFVGEPVVEPAEVTVGVENPKEDFATKPTNGSHVPLVSYASSDEEEDNPRLRIVDESQENRVSPQPASAIVLSEIPMPGAEPPVTEANSTEGTAAPNAEASTS</sequence>